<reference evidence="2" key="1">
    <citation type="submission" date="2023-08" db="EMBL/GenBank/DDBJ databases">
        <authorList>
            <person name="Chen Y."/>
            <person name="Shah S."/>
            <person name="Dougan E. K."/>
            <person name="Thang M."/>
            <person name="Chan C."/>
        </authorList>
    </citation>
    <scope>NUCLEOTIDE SEQUENCE</scope>
</reference>
<dbReference type="InterPro" id="IPR025197">
    <property type="entry name" value="DUF4116"/>
</dbReference>
<name>A0AA36J2Q9_9DINO</name>
<protein>
    <recommendedName>
        <fullName evidence="1">DUF4116 domain-containing protein</fullName>
    </recommendedName>
</protein>
<gene>
    <name evidence="2" type="ORF">EVOR1521_LOCUS22314</name>
</gene>
<evidence type="ECO:0000259" key="1">
    <source>
        <dbReference type="Pfam" id="PF13475"/>
    </source>
</evidence>
<dbReference type="AlphaFoldDB" id="A0AA36J2Q9"/>
<feature type="domain" description="DUF4116" evidence="1">
    <location>
        <begin position="228"/>
        <end position="276"/>
    </location>
</feature>
<proteinExistence type="predicted"/>
<feature type="domain" description="DUF4116" evidence="1">
    <location>
        <begin position="84"/>
        <end position="126"/>
    </location>
</feature>
<organism evidence="2 3">
    <name type="scientific">Effrenium voratum</name>
    <dbReference type="NCBI Taxonomy" id="2562239"/>
    <lineage>
        <taxon>Eukaryota</taxon>
        <taxon>Sar</taxon>
        <taxon>Alveolata</taxon>
        <taxon>Dinophyceae</taxon>
        <taxon>Suessiales</taxon>
        <taxon>Symbiodiniaceae</taxon>
        <taxon>Effrenium</taxon>
    </lineage>
</organism>
<accession>A0AA36J2Q9</accession>
<keyword evidence="3" id="KW-1185">Reference proteome</keyword>
<sequence>MAPLAMATLPAFAQTARLGARDVRLAALRDPRLGSRPARPESGQHLSSHFTRLLAGASFAAAFWKRSRQTARAALRATSKADALNSVKEDGYALEKLKDFQSDLEVVKAAVADSGYALQFASEELKDNAEVVKAAIFEQPQSLEHASARLRGDTEVVRLAVAKDGYALRYASPALQEDLDIVHMALAQQGYALTYVAEKLRADPDIVKLALQKSPRALAYAATSLRADKDMVTFAVERDGIALRHASADLQDDPEIVKLAVAQNGASLDYASERLKKESELKDISERSLRRFYRKASFFFKLLALGQLLLRGRIALSRAWRFLRRKPKESE</sequence>
<dbReference type="EMBL" id="CAUJNA010003304">
    <property type="protein sequence ID" value="CAJ1398545.1"/>
    <property type="molecule type" value="Genomic_DNA"/>
</dbReference>
<feature type="domain" description="DUF4116" evidence="1">
    <location>
        <begin position="130"/>
        <end position="176"/>
    </location>
</feature>
<feature type="domain" description="DUF4116" evidence="1">
    <location>
        <begin position="178"/>
        <end position="226"/>
    </location>
</feature>
<comment type="caution">
    <text evidence="2">The sequence shown here is derived from an EMBL/GenBank/DDBJ whole genome shotgun (WGS) entry which is preliminary data.</text>
</comment>
<dbReference type="Proteomes" id="UP001178507">
    <property type="component" value="Unassembled WGS sequence"/>
</dbReference>
<dbReference type="Pfam" id="PF13475">
    <property type="entry name" value="DUF4116"/>
    <property type="match status" value="4"/>
</dbReference>
<evidence type="ECO:0000313" key="3">
    <source>
        <dbReference type="Proteomes" id="UP001178507"/>
    </source>
</evidence>
<evidence type="ECO:0000313" key="2">
    <source>
        <dbReference type="EMBL" id="CAJ1398545.1"/>
    </source>
</evidence>